<feature type="chain" id="PRO_5040110646" evidence="2">
    <location>
        <begin position="19"/>
        <end position="447"/>
    </location>
</feature>
<dbReference type="GO" id="GO:0016787">
    <property type="term" value="F:hydrolase activity"/>
    <property type="evidence" value="ECO:0007669"/>
    <property type="project" value="UniProtKB-KW"/>
</dbReference>
<sequence>MRISHLSCLLGCVGLCAASLARTERSFHTNIKRANSSAGAMFQLSSDSDFHFEILRTMSLSPYEGADIGDVLIAANEIKPGDFESYYAAFNKLAVRVHKAAKDIDSRKHPVSARNALFKAASYYRSADFFLHGNWNDPRINSLWAKQLAAFDDAMALLPVPGERINLHAKDDNFTTPAIFFGSGLPGPRPTIIMCNGYDGSQEEMYHMVGQAAIQRGMNVITYEGPGQPTVRREQNLGFIPQWERVVTPVVDYALTRPEVDADGIGLMGYSFGGFLAPRAAAFEDRIAAVFAIDGIYDFGQSIMDSFPTQLIKIFKSGNAPLFNSIIDKAVADPSASTARRWGVQQGMWSFDVKTPFEWMSRAEAYNLTGLTQNIKAPVFVADAQNDQFFPGQGKILADKLGSRATYHYFKTIDGAGEHCSVGASVMGNQVSLDWFEDILSRGRDYS</sequence>
<dbReference type="InterPro" id="IPR010520">
    <property type="entry name" value="FrsA-like"/>
</dbReference>
<dbReference type="RefSeq" id="XP_044721489.1">
    <property type="nucleotide sequence ID" value="XM_044862875.1"/>
</dbReference>
<dbReference type="OrthoDB" id="249703at2759"/>
<comment type="caution">
    <text evidence="3">The sequence shown here is derived from an EMBL/GenBank/DDBJ whole genome shotgun (WGS) entry which is preliminary data.</text>
</comment>
<dbReference type="SUPFAM" id="SSF53474">
    <property type="entry name" value="alpha/beta-Hydrolases"/>
    <property type="match status" value="1"/>
</dbReference>
<proteinExistence type="predicted"/>
<protein>
    <submittedName>
        <fullName evidence="3">2,6-dihydropseudooxynicotine hydrolase</fullName>
    </submittedName>
</protein>
<dbReference type="PANTHER" id="PTHR22946:SF12">
    <property type="entry name" value="CONIDIAL PIGMENT BIOSYNTHESIS PROTEIN AYG1 (AFU_ORTHOLOGUE AFUA_2G17550)"/>
    <property type="match status" value="1"/>
</dbReference>
<evidence type="ECO:0000256" key="2">
    <source>
        <dbReference type="SAM" id="SignalP"/>
    </source>
</evidence>
<accession>A0A9P8SIK2</accession>
<dbReference type="Gene3D" id="1.20.1440.110">
    <property type="entry name" value="acylaminoacyl peptidase"/>
    <property type="match status" value="1"/>
</dbReference>
<dbReference type="Pfam" id="PF06500">
    <property type="entry name" value="FrsA-like"/>
    <property type="match status" value="1"/>
</dbReference>
<dbReference type="InterPro" id="IPR050261">
    <property type="entry name" value="FrsA_esterase"/>
</dbReference>
<feature type="signal peptide" evidence="2">
    <location>
        <begin position="1"/>
        <end position="18"/>
    </location>
</feature>
<dbReference type="PANTHER" id="PTHR22946">
    <property type="entry name" value="DIENELACTONE HYDROLASE DOMAIN-CONTAINING PROTEIN-RELATED"/>
    <property type="match status" value="1"/>
</dbReference>
<name>A0A9P8SIK2_9HYPO</name>
<dbReference type="InterPro" id="IPR029058">
    <property type="entry name" value="AB_hydrolase_fold"/>
</dbReference>
<dbReference type="Proteomes" id="UP000824596">
    <property type="component" value="Unassembled WGS sequence"/>
</dbReference>
<organism evidence="3 4">
    <name type="scientific">Hirsutella rhossiliensis</name>
    <dbReference type="NCBI Taxonomy" id="111463"/>
    <lineage>
        <taxon>Eukaryota</taxon>
        <taxon>Fungi</taxon>
        <taxon>Dikarya</taxon>
        <taxon>Ascomycota</taxon>
        <taxon>Pezizomycotina</taxon>
        <taxon>Sordariomycetes</taxon>
        <taxon>Hypocreomycetidae</taxon>
        <taxon>Hypocreales</taxon>
        <taxon>Ophiocordycipitaceae</taxon>
        <taxon>Hirsutella</taxon>
    </lineage>
</organism>
<dbReference type="GeneID" id="68353533"/>
<evidence type="ECO:0000256" key="1">
    <source>
        <dbReference type="ARBA" id="ARBA00022801"/>
    </source>
</evidence>
<gene>
    <name evidence="3" type="ORF">HRG_04404</name>
</gene>
<dbReference type="Gene3D" id="3.40.50.1820">
    <property type="entry name" value="alpha/beta hydrolase"/>
    <property type="match status" value="1"/>
</dbReference>
<dbReference type="EMBL" id="JAIZPD010000004">
    <property type="protein sequence ID" value="KAH0963976.1"/>
    <property type="molecule type" value="Genomic_DNA"/>
</dbReference>
<evidence type="ECO:0000313" key="3">
    <source>
        <dbReference type="EMBL" id="KAH0963976.1"/>
    </source>
</evidence>
<keyword evidence="1 3" id="KW-0378">Hydrolase</keyword>
<evidence type="ECO:0000313" key="4">
    <source>
        <dbReference type="Proteomes" id="UP000824596"/>
    </source>
</evidence>
<keyword evidence="2" id="KW-0732">Signal</keyword>
<keyword evidence="4" id="KW-1185">Reference proteome</keyword>
<dbReference type="AlphaFoldDB" id="A0A9P8SIK2"/>
<reference evidence="3" key="1">
    <citation type="submission" date="2021-09" db="EMBL/GenBank/DDBJ databases">
        <title>A high-quality genome of the endoparasitic fungus Hirsutella rhossiliensis with a comparison of Hirsutella genomes reveals transposable elements contributing to genome size variation.</title>
        <authorList>
            <person name="Lin R."/>
            <person name="Jiao Y."/>
            <person name="Sun X."/>
            <person name="Ling J."/>
            <person name="Xie B."/>
            <person name="Cheng X."/>
        </authorList>
    </citation>
    <scope>NUCLEOTIDE SEQUENCE</scope>
    <source>
        <strain evidence="3">HR02</strain>
    </source>
</reference>